<organism evidence="1 2">
    <name type="scientific">Pseudomonas trivialis</name>
    <dbReference type="NCBI Taxonomy" id="200450"/>
    <lineage>
        <taxon>Bacteria</taxon>
        <taxon>Pseudomonadati</taxon>
        <taxon>Pseudomonadota</taxon>
        <taxon>Gammaproteobacteria</taxon>
        <taxon>Pseudomonadales</taxon>
        <taxon>Pseudomonadaceae</taxon>
        <taxon>Pseudomonas</taxon>
    </lineage>
</organism>
<protein>
    <submittedName>
        <fullName evidence="1">Uncharacterized protein</fullName>
    </submittedName>
</protein>
<name>A0ABY0ULE1_9PSED</name>
<dbReference type="EMBL" id="LT629760">
    <property type="protein sequence ID" value="SDS86342.1"/>
    <property type="molecule type" value="Genomic_DNA"/>
</dbReference>
<keyword evidence="2" id="KW-1185">Reference proteome</keyword>
<accession>A0ABY0ULE1</accession>
<sequence length="54" mass="6187">MTGVEHVFYRHGPDSRFTNVSKFSQGTSVKDISSYVDNALRYGKVNSNGRWARY</sequence>
<gene>
    <name evidence="1" type="ORF">SAMN04490205_3894</name>
</gene>
<reference evidence="1 2" key="1">
    <citation type="submission" date="2016-10" db="EMBL/GenBank/DDBJ databases">
        <authorList>
            <person name="Varghese N."/>
            <person name="Submissions S."/>
        </authorList>
    </citation>
    <scope>NUCLEOTIDE SEQUENCE [LARGE SCALE GENOMIC DNA]</scope>
    <source>
        <strain evidence="1 2">BS3111</strain>
    </source>
</reference>
<evidence type="ECO:0000313" key="1">
    <source>
        <dbReference type="EMBL" id="SDS86342.1"/>
    </source>
</evidence>
<proteinExistence type="predicted"/>
<evidence type="ECO:0000313" key="2">
    <source>
        <dbReference type="Proteomes" id="UP000183126"/>
    </source>
</evidence>
<dbReference type="Proteomes" id="UP000183126">
    <property type="component" value="Chromosome I"/>
</dbReference>